<dbReference type="Proteomes" id="UP000478008">
    <property type="component" value="Unassembled WGS sequence"/>
</dbReference>
<keyword evidence="4 6" id="KW-0694">RNA-binding</keyword>
<dbReference type="AlphaFoldDB" id="A0A7D9CZ19"/>
<evidence type="ECO:0000256" key="2">
    <source>
        <dbReference type="ARBA" id="ARBA00009154"/>
    </source>
</evidence>
<dbReference type="GO" id="GO:0005730">
    <property type="term" value="C:nucleolus"/>
    <property type="evidence" value="ECO:0007669"/>
    <property type="project" value="TreeGrafter"/>
</dbReference>
<evidence type="ECO:0000256" key="6">
    <source>
        <dbReference type="RuleBase" id="RU368003"/>
    </source>
</evidence>
<comment type="subcellular location">
    <subcellularLocation>
        <location evidence="1 6">Nucleus</location>
    </subcellularLocation>
</comment>
<feature type="region of interest" description="Disordered" evidence="7">
    <location>
        <begin position="171"/>
        <end position="205"/>
    </location>
</feature>
<dbReference type="Pfam" id="PF04000">
    <property type="entry name" value="Sas10_Utp3"/>
    <property type="match status" value="1"/>
</dbReference>
<evidence type="ECO:0000256" key="3">
    <source>
        <dbReference type="ARBA" id="ARBA00022552"/>
    </source>
</evidence>
<dbReference type="GO" id="GO:0010468">
    <property type="term" value="P:regulation of gene expression"/>
    <property type="evidence" value="ECO:0007669"/>
    <property type="project" value="TreeGrafter"/>
</dbReference>
<dbReference type="GO" id="GO:0000178">
    <property type="term" value="C:exosome (RNase complex)"/>
    <property type="evidence" value="ECO:0007669"/>
    <property type="project" value="TreeGrafter"/>
</dbReference>
<evidence type="ECO:0000256" key="1">
    <source>
        <dbReference type="ARBA" id="ARBA00004123"/>
    </source>
</evidence>
<comment type="similarity">
    <text evidence="2 6">Belongs to the C1D family.</text>
</comment>
<dbReference type="PANTHER" id="PTHR15341:SF3">
    <property type="entry name" value="NUCLEAR NUCLEIC ACID-BINDING PROTEIN C1D"/>
    <property type="match status" value="1"/>
</dbReference>
<dbReference type="GO" id="GO:0000460">
    <property type="term" value="P:maturation of 5.8S rRNA"/>
    <property type="evidence" value="ECO:0007669"/>
    <property type="project" value="TreeGrafter"/>
</dbReference>
<keyword evidence="3 6" id="KW-0698">rRNA processing</keyword>
<gene>
    <name evidence="8" type="ORF">DEBR0S4_14268G</name>
</gene>
<accession>A0A7D9CZ19</accession>
<evidence type="ECO:0000256" key="7">
    <source>
        <dbReference type="SAM" id="MobiDB-lite"/>
    </source>
</evidence>
<evidence type="ECO:0000313" key="8">
    <source>
        <dbReference type="EMBL" id="VUG19255.1"/>
    </source>
</evidence>
<organism evidence="8 9">
    <name type="scientific">Dekkera bruxellensis</name>
    <name type="common">Brettanomyces custersii</name>
    <dbReference type="NCBI Taxonomy" id="5007"/>
    <lineage>
        <taxon>Eukaryota</taxon>
        <taxon>Fungi</taxon>
        <taxon>Dikarya</taxon>
        <taxon>Ascomycota</taxon>
        <taxon>Saccharomycotina</taxon>
        <taxon>Pichiomycetes</taxon>
        <taxon>Pichiales</taxon>
        <taxon>Pichiaceae</taxon>
        <taxon>Brettanomyces</taxon>
    </lineage>
</organism>
<dbReference type="GO" id="GO:0003723">
    <property type="term" value="F:RNA binding"/>
    <property type="evidence" value="ECO:0007669"/>
    <property type="project" value="UniProtKB-UniRule"/>
</dbReference>
<dbReference type="EMBL" id="CABFWN010000004">
    <property type="protein sequence ID" value="VUG19255.1"/>
    <property type="molecule type" value="Genomic_DNA"/>
</dbReference>
<reference evidence="8 9" key="1">
    <citation type="submission" date="2019-07" db="EMBL/GenBank/DDBJ databases">
        <authorList>
            <person name="Friedrich A."/>
            <person name="Schacherer J."/>
        </authorList>
    </citation>
    <scope>NUCLEOTIDE SEQUENCE [LARGE SCALE GENOMIC DNA]</scope>
</reference>
<feature type="compositionally biased region" description="Basic residues" evidence="7">
    <location>
        <begin position="174"/>
        <end position="198"/>
    </location>
</feature>
<evidence type="ECO:0000313" key="9">
    <source>
        <dbReference type="Proteomes" id="UP000478008"/>
    </source>
</evidence>
<dbReference type="GO" id="GO:0003677">
    <property type="term" value="F:DNA binding"/>
    <property type="evidence" value="ECO:0007669"/>
    <property type="project" value="TreeGrafter"/>
</dbReference>
<dbReference type="InterPro" id="IPR011082">
    <property type="entry name" value="Exosome-assoc_fac/DNA_repair"/>
</dbReference>
<proteinExistence type="inferred from homology"/>
<evidence type="ECO:0000256" key="4">
    <source>
        <dbReference type="ARBA" id="ARBA00022884"/>
    </source>
</evidence>
<name>A0A7D9CZ19_DEKBR</name>
<sequence length="205" mass="23931">MEDTKAVKEILESLQGQIKTLGTLVDDTLLKKNLNELLFDLNDSSQQAKSEILKCRLVNAYAYVISSLYFSFLKADGNNQQNDHPIMEELRRVRSYINRVETIQQKQETHKKKEESSIKKAEKFINSNFGENRSREHAAISRVQFEGRHKRYSDDTTSAFKNTVEISKDESYRLRQKSKKSCSRKASRRHRSKERSRHVKDAGHH</sequence>
<comment type="function">
    <text evidence="6">Required for exosome-dependent processing of pre-rRNA and small nucleolar RNA (snRNA) precursors. Involved in processing of 35S pre-rRNA at the A0, A1 and A2 sites.</text>
</comment>
<keyword evidence="9" id="KW-1185">Reference proteome</keyword>
<protein>
    <recommendedName>
        <fullName evidence="6">Exosome complex protein</fullName>
    </recommendedName>
</protein>
<keyword evidence="5 6" id="KW-0539">Nucleus</keyword>
<dbReference type="PANTHER" id="PTHR15341">
    <property type="entry name" value="SUN-COR STEROID HORMONE RECEPTOR CO-REPRESSOR"/>
    <property type="match status" value="1"/>
</dbReference>
<dbReference type="InterPro" id="IPR007146">
    <property type="entry name" value="Sas10/Utp3/C1D"/>
</dbReference>
<evidence type="ECO:0000256" key="5">
    <source>
        <dbReference type="ARBA" id="ARBA00023242"/>
    </source>
</evidence>